<proteinExistence type="predicted"/>
<evidence type="ECO:0000313" key="2">
    <source>
        <dbReference type="Proteomes" id="UP000286268"/>
    </source>
</evidence>
<dbReference type="RefSeq" id="WP_128215948.1">
    <property type="nucleotide sequence ID" value="NZ_CP025746.1"/>
</dbReference>
<dbReference type="Pfam" id="PF12788">
    <property type="entry name" value="YmaF"/>
    <property type="match status" value="1"/>
</dbReference>
<dbReference type="OrthoDB" id="2967209at2"/>
<sequence length="104" mass="11622">MQQRHVHEFLGSTKLAEQGEERHNHRFAGVTGQAIPCGSSHVHRLYVNTDFFDHFHIISITTGPAIDVGNGKHVHLVRGITTSNDGHRHSFIFTTLIESPLTNC</sequence>
<accession>A0A3R5QXX0</accession>
<evidence type="ECO:0008006" key="3">
    <source>
        <dbReference type="Google" id="ProtNLM"/>
    </source>
</evidence>
<reference evidence="1 2" key="1">
    <citation type="submission" date="2018-01" db="EMBL/GenBank/DDBJ databases">
        <title>Genome Sequencing and Assembly of Anaerobacter polyendosporus strain CT4.</title>
        <authorList>
            <person name="Tachaapaikoon C."/>
            <person name="Sutheeworapong S."/>
            <person name="Jenjaroenpun P."/>
            <person name="Wongsurawat T."/>
            <person name="Nookeaw I."/>
            <person name="Cheawchanlertfa P."/>
            <person name="Kosugi A."/>
            <person name="Cheevadhanarak S."/>
            <person name="Ratanakhanokchai K."/>
        </authorList>
    </citation>
    <scope>NUCLEOTIDE SEQUENCE [LARGE SCALE GENOMIC DNA]</scope>
    <source>
        <strain evidence="1 2">CT4</strain>
    </source>
</reference>
<name>A0A3R5QXX0_9CLOT</name>
<dbReference type="InterPro" id="IPR024307">
    <property type="entry name" value="YmaF"/>
</dbReference>
<dbReference type="Proteomes" id="UP000286268">
    <property type="component" value="Chromosome"/>
</dbReference>
<keyword evidence="2" id="KW-1185">Reference proteome</keyword>
<organism evidence="1 2">
    <name type="scientific">Clostridium manihotivorum</name>
    <dbReference type="NCBI Taxonomy" id="2320868"/>
    <lineage>
        <taxon>Bacteria</taxon>
        <taxon>Bacillati</taxon>
        <taxon>Bacillota</taxon>
        <taxon>Clostridia</taxon>
        <taxon>Eubacteriales</taxon>
        <taxon>Clostridiaceae</taxon>
        <taxon>Clostridium</taxon>
    </lineage>
</organism>
<dbReference type="KEGG" id="cmah:C1I91_09230"/>
<dbReference type="EMBL" id="CP025746">
    <property type="protein sequence ID" value="QAA35260.1"/>
    <property type="molecule type" value="Genomic_DNA"/>
</dbReference>
<evidence type="ECO:0000313" key="1">
    <source>
        <dbReference type="EMBL" id="QAA35260.1"/>
    </source>
</evidence>
<gene>
    <name evidence="1" type="ORF">C1I91_09230</name>
</gene>
<dbReference type="AlphaFoldDB" id="A0A3R5QXX0"/>
<protein>
    <recommendedName>
        <fullName evidence="3">YmaF family protein</fullName>
    </recommendedName>
</protein>